<name>A0ABU2G2F0_9EURY</name>
<dbReference type="Gene3D" id="2.60.40.1180">
    <property type="entry name" value="Golgi alpha-mannosidase II"/>
    <property type="match status" value="1"/>
</dbReference>
<dbReference type="NCBIfam" id="NF008183">
    <property type="entry name" value="PRK10933.1"/>
    <property type="match status" value="1"/>
</dbReference>
<dbReference type="Pfam" id="PF00128">
    <property type="entry name" value="Alpha-amylase"/>
    <property type="match status" value="1"/>
</dbReference>
<dbReference type="Pfam" id="PF16657">
    <property type="entry name" value="Malt_amylase_C"/>
    <property type="match status" value="1"/>
</dbReference>
<reference evidence="4 5" key="1">
    <citation type="submission" date="2022-06" db="EMBL/GenBank/DDBJ databases">
        <title>Halogeometricum sp. a new haloarchaeum isolate from saline soil.</title>
        <authorList>
            <person name="Strakova D."/>
            <person name="Galisteo C."/>
            <person name="Sanchez-Porro C."/>
            <person name="Ventosa A."/>
        </authorList>
    </citation>
    <scope>NUCLEOTIDE SEQUENCE [LARGE SCALE GENOMIC DNA]</scope>
    <source>
        <strain evidence="5">S3BR25-2</strain>
    </source>
</reference>
<feature type="region of interest" description="Disordered" evidence="2">
    <location>
        <begin position="458"/>
        <end position="477"/>
    </location>
</feature>
<dbReference type="Gene3D" id="3.20.20.80">
    <property type="entry name" value="Glycosidases"/>
    <property type="match status" value="1"/>
</dbReference>
<feature type="region of interest" description="Disordered" evidence="2">
    <location>
        <begin position="1"/>
        <end position="21"/>
    </location>
</feature>
<evidence type="ECO:0000256" key="1">
    <source>
        <dbReference type="ARBA" id="ARBA00022801"/>
    </source>
</evidence>
<feature type="domain" description="Glycosyl hydrolase family 13 catalytic" evidence="3">
    <location>
        <begin position="38"/>
        <end position="465"/>
    </location>
</feature>
<organism evidence="4 5">
    <name type="scientific">Halogeometricum luteum</name>
    <dbReference type="NCBI Taxonomy" id="2950537"/>
    <lineage>
        <taxon>Archaea</taxon>
        <taxon>Methanobacteriati</taxon>
        <taxon>Methanobacteriota</taxon>
        <taxon>Stenosarchaea group</taxon>
        <taxon>Halobacteria</taxon>
        <taxon>Halobacteriales</taxon>
        <taxon>Haloferacaceae</taxon>
        <taxon>Halogeometricum</taxon>
    </lineage>
</organism>
<dbReference type="RefSeq" id="WP_310928806.1">
    <property type="nucleotide sequence ID" value="NZ_JAMQOQ010000003.1"/>
</dbReference>
<evidence type="ECO:0000256" key="2">
    <source>
        <dbReference type="SAM" id="MobiDB-lite"/>
    </source>
</evidence>
<dbReference type="InterPro" id="IPR032091">
    <property type="entry name" value="Malt_amylase-like_C"/>
</dbReference>
<dbReference type="InterPro" id="IPR006047">
    <property type="entry name" value="GH13_cat_dom"/>
</dbReference>
<accession>A0ABU2G2F0</accession>
<dbReference type="CDD" id="cd11333">
    <property type="entry name" value="AmyAc_SI_OligoGlu_DGase"/>
    <property type="match status" value="1"/>
</dbReference>
<dbReference type="EMBL" id="JAMQOQ010000003">
    <property type="protein sequence ID" value="MDS0294960.1"/>
    <property type="molecule type" value="Genomic_DNA"/>
</dbReference>
<dbReference type="InterPro" id="IPR045857">
    <property type="entry name" value="O16G_dom_2"/>
</dbReference>
<keyword evidence="5" id="KW-1185">Reference proteome</keyword>
<dbReference type="SUPFAM" id="SSF51445">
    <property type="entry name" value="(Trans)glycosidases"/>
    <property type="match status" value="1"/>
</dbReference>
<sequence>MSQNNPKGARERSGTARTNDDASAEIDRAWWKEAVVYQIYPRSFNDSNGDGVGDIPGITEKVAYLDELGVDVVWLCPVYGSPNADNGYDISDYRSIMDEFGTMADWEELLDALHDRDMRLIMDLVVNHTSSQHEWFQRSRRREGTYEDYYIWRDGDTDEDGDPTPPNNWKSFFGGPAWTYDDERGQWYLHLFDENQPDLNWRNSDVREAVRGIITAWLERGIDGFRMDALHHLSKAEGLPDGDPEESLPGSEYYTYGPNLHEYIREMYDETLSNYDVMTVAEMGEMSAERAATYLGEDGAGLDMIFEFEHLGVDVGPNGQWDPDDRSDWDLSEFKEIIDRKQRGLADDGWNALFLGNHDVPRIVSRFGDVDERSSSAHRTRSGDADANRRKSAKLLATFLLTMRGTPYVYQGEEIGMTNVDFESLEEIDDPATRGIVEELIAEGRVESYDEVRETVNRRSRDHARTPMQWSDDPNAGFTDEDADPWLKCNANYETVNVEAARTDENSILSYYRDLIDLRHDRDVLVYGDYELLLPNDEQLYVYTRTLGDETILVVLNWSDEPATVDAGDLDVAGADVVVSNYDDTPTNPDGEAFRPYEATVYRLASER</sequence>
<dbReference type="PANTHER" id="PTHR10357:SF184">
    <property type="entry name" value="OLIGO-1,6-GLUCOSIDASE 1"/>
    <property type="match status" value="1"/>
</dbReference>
<evidence type="ECO:0000313" key="5">
    <source>
        <dbReference type="Proteomes" id="UP001254813"/>
    </source>
</evidence>
<dbReference type="Gene3D" id="3.90.400.10">
    <property type="entry name" value="Oligo-1,6-glucosidase, Domain 2"/>
    <property type="match status" value="1"/>
</dbReference>
<gene>
    <name evidence="4" type="ORF">NDI79_12340</name>
</gene>
<dbReference type="InterPro" id="IPR013780">
    <property type="entry name" value="Glyco_hydro_b"/>
</dbReference>
<evidence type="ECO:0000259" key="3">
    <source>
        <dbReference type="SMART" id="SM00642"/>
    </source>
</evidence>
<dbReference type="InterPro" id="IPR017853">
    <property type="entry name" value="GH"/>
</dbReference>
<evidence type="ECO:0000313" key="4">
    <source>
        <dbReference type="EMBL" id="MDS0294960.1"/>
    </source>
</evidence>
<dbReference type="SUPFAM" id="SSF51011">
    <property type="entry name" value="Glycosyl hydrolase domain"/>
    <property type="match status" value="1"/>
</dbReference>
<feature type="compositionally biased region" description="Basic and acidic residues" evidence="2">
    <location>
        <begin position="8"/>
        <end position="21"/>
    </location>
</feature>
<dbReference type="PANTHER" id="PTHR10357">
    <property type="entry name" value="ALPHA-AMYLASE FAMILY MEMBER"/>
    <property type="match status" value="1"/>
</dbReference>
<dbReference type="Proteomes" id="UP001254813">
    <property type="component" value="Unassembled WGS sequence"/>
</dbReference>
<keyword evidence="1" id="KW-0378">Hydrolase</keyword>
<protein>
    <submittedName>
        <fullName evidence="4">Alpha-glucosidase</fullName>
    </submittedName>
</protein>
<dbReference type="SMART" id="SM00642">
    <property type="entry name" value="Aamy"/>
    <property type="match status" value="1"/>
</dbReference>
<comment type="caution">
    <text evidence="4">The sequence shown here is derived from an EMBL/GenBank/DDBJ whole genome shotgun (WGS) entry which is preliminary data.</text>
</comment>
<proteinExistence type="predicted"/>